<keyword evidence="3" id="KW-0325">Glycoprotein</keyword>
<evidence type="ECO:0000256" key="1">
    <source>
        <dbReference type="ARBA" id="ARBA00004613"/>
    </source>
</evidence>
<organism evidence="4">
    <name type="scientific">Nonomuraea gerenzanensis</name>
    <dbReference type="NCBI Taxonomy" id="93944"/>
    <lineage>
        <taxon>Bacteria</taxon>
        <taxon>Bacillati</taxon>
        <taxon>Actinomycetota</taxon>
        <taxon>Actinomycetes</taxon>
        <taxon>Streptosporangiales</taxon>
        <taxon>Streptosporangiaceae</taxon>
        <taxon>Nonomuraea</taxon>
    </lineage>
</organism>
<keyword evidence="4" id="KW-0560">Oxidoreductase</keyword>
<accession>A0A1M4EBB1</accession>
<dbReference type="Pfam" id="PF03098">
    <property type="entry name" value="An_peroxidase"/>
    <property type="match status" value="1"/>
</dbReference>
<proteinExistence type="predicted"/>
<keyword evidence="4" id="KW-0575">Peroxidase</keyword>
<name>A0A1M4EBB1_9ACTN</name>
<comment type="subcellular location">
    <subcellularLocation>
        <location evidence="1">Secreted</location>
    </subcellularLocation>
</comment>
<dbReference type="InterPro" id="IPR037120">
    <property type="entry name" value="Haem_peroxidase_sf_animal"/>
</dbReference>
<dbReference type="CDD" id="cd09819">
    <property type="entry name" value="An_peroxidase_bacterial_1"/>
    <property type="match status" value="1"/>
</dbReference>
<dbReference type="GO" id="GO:0005576">
    <property type="term" value="C:extracellular region"/>
    <property type="evidence" value="ECO:0007669"/>
    <property type="project" value="UniProtKB-SubCell"/>
</dbReference>
<reference evidence="4" key="1">
    <citation type="submission" date="2016-04" db="EMBL/GenBank/DDBJ databases">
        <authorList>
            <person name="Evans L.H."/>
            <person name="Alamgir A."/>
            <person name="Owens N."/>
            <person name="Weber N.D."/>
            <person name="Virtaneva K."/>
            <person name="Barbian K."/>
            <person name="Babar A."/>
            <person name="Rosenke K."/>
        </authorList>
    </citation>
    <scope>NUCLEOTIDE SEQUENCE</scope>
    <source>
        <strain evidence="4">Nono1</strain>
    </source>
</reference>
<protein>
    <submittedName>
        <fullName evidence="4">Myeloperoxidase, thyroid peroxidase, cyclooxygenase catalytic domain</fullName>
    </submittedName>
</protein>
<dbReference type="GO" id="GO:0006979">
    <property type="term" value="P:response to oxidative stress"/>
    <property type="evidence" value="ECO:0007669"/>
    <property type="project" value="InterPro"/>
</dbReference>
<dbReference type="GO" id="GO:0020037">
    <property type="term" value="F:heme binding"/>
    <property type="evidence" value="ECO:0007669"/>
    <property type="project" value="InterPro"/>
</dbReference>
<dbReference type="AlphaFoldDB" id="A0A1M4EBB1"/>
<dbReference type="RefSeq" id="WP_225275413.1">
    <property type="nucleotide sequence ID" value="NZ_CP084058.1"/>
</dbReference>
<evidence type="ECO:0000256" key="3">
    <source>
        <dbReference type="ARBA" id="ARBA00023180"/>
    </source>
</evidence>
<dbReference type="PROSITE" id="PS50292">
    <property type="entry name" value="PEROXIDASE_3"/>
    <property type="match status" value="1"/>
</dbReference>
<dbReference type="GO" id="GO:0004601">
    <property type="term" value="F:peroxidase activity"/>
    <property type="evidence" value="ECO:0007669"/>
    <property type="project" value="UniProtKB-KW"/>
</dbReference>
<dbReference type="EMBL" id="LT559118">
    <property type="protein sequence ID" value="SBO96080.1"/>
    <property type="molecule type" value="Genomic_DNA"/>
</dbReference>
<dbReference type="PANTHER" id="PTHR11475:SF4">
    <property type="entry name" value="CHORION PEROXIDASE"/>
    <property type="match status" value="1"/>
</dbReference>
<dbReference type="InterPro" id="IPR010255">
    <property type="entry name" value="Haem_peroxidase_sf"/>
</dbReference>
<keyword evidence="2" id="KW-0964">Secreted</keyword>
<dbReference type="SUPFAM" id="SSF48113">
    <property type="entry name" value="Heme-dependent peroxidases"/>
    <property type="match status" value="1"/>
</dbReference>
<dbReference type="PANTHER" id="PTHR11475">
    <property type="entry name" value="OXIDASE/PEROXIDASE"/>
    <property type="match status" value="1"/>
</dbReference>
<dbReference type="Gene3D" id="1.10.640.10">
    <property type="entry name" value="Haem peroxidase domain superfamily, animal type"/>
    <property type="match status" value="1"/>
</dbReference>
<gene>
    <name evidence="4" type="ORF">BN4615_P5596</name>
</gene>
<evidence type="ECO:0000256" key="2">
    <source>
        <dbReference type="ARBA" id="ARBA00022525"/>
    </source>
</evidence>
<dbReference type="InterPro" id="IPR019791">
    <property type="entry name" value="Haem_peroxidase_animal"/>
</dbReference>
<evidence type="ECO:0000313" key="4">
    <source>
        <dbReference type="EMBL" id="SBO96080.1"/>
    </source>
</evidence>
<sequence>MERHQRTEYYIVNEGVYYYDQGKPICEIPSTRDEMRRFRFSRLFPRNLSATDRSVPEVSPELAAKLADAMTLPPAEQSIPDQPDSDIPAGYTYVGQFVDHDLTADRTRVSLGTQINIEDLLQGRSPALDLDCLYGLGPDHPDSAMFYQRDRARLLMGRTSAVPGLDAQDGFDLPRLPFLTALPGTALIPDHRNDENLAVAQVHLAFIRFHNKVIADLGEVGTPSVTLFEKARELVVKHYQWMLRHDFLPRIVKRSIVDDVFTNGRRFFEAPGYIKPGDTPTMPVEFSVAAFRLGHSMIRGGYEWNAFFNFRGARPPEGKRIGPGSLELLFDFSGTSGSRIGPLTSTNPLPSNWIADFRRLFRLTDVPGGDPGLAAPADGFNVAKRIDTRLVEPLRELPEGAIGAPPGESVEPIARNLAFRNFMRAGMVSLASGQQAAKFLQVPQLADKDILDGNGAGANFRTLSAEEQDVLVKNTPLWLYVLREAELHGGILDEVGGRIVAEVFHRAMEGSRYSIVTDPSFRPTLGPEPGSFGMPHLLLYAFEGRADRLAPAQ</sequence>